<comment type="caution">
    <text evidence="2">The sequence shown here is derived from an EMBL/GenBank/DDBJ whole genome shotgun (WGS) entry which is preliminary data.</text>
</comment>
<dbReference type="InterPro" id="IPR009061">
    <property type="entry name" value="DNA-bd_dom_put_sf"/>
</dbReference>
<name>A0A8J2Y3E1_9PROT</name>
<evidence type="ECO:0000313" key="3">
    <source>
        <dbReference type="Proteomes" id="UP000613582"/>
    </source>
</evidence>
<keyword evidence="3" id="KW-1185">Reference proteome</keyword>
<organism evidence="2 3">
    <name type="scientific">Aquisalinus flavus</name>
    <dbReference type="NCBI Taxonomy" id="1526572"/>
    <lineage>
        <taxon>Bacteria</taxon>
        <taxon>Pseudomonadati</taxon>
        <taxon>Pseudomonadota</taxon>
        <taxon>Alphaproteobacteria</taxon>
        <taxon>Parvularculales</taxon>
        <taxon>Parvularculaceae</taxon>
        <taxon>Aquisalinus</taxon>
    </lineage>
</organism>
<reference evidence="2" key="2">
    <citation type="submission" date="2020-09" db="EMBL/GenBank/DDBJ databases">
        <authorList>
            <person name="Sun Q."/>
            <person name="Zhou Y."/>
        </authorList>
    </citation>
    <scope>NUCLEOTIDE SEQUENCE</scope>
    <source>
        <strain evidence="2">CGMCC 1.12921</strain>
    </source>
</reference>
<dbReference type="GO" id="GO:0006355">
    <property type="term" value="P:regulation of DNA-templated transcription"/>
    <property type="evidence" value="ECO:0007669"/>
    <property type="project" value="InterPro"/>
</dbReference>
<dbReference type="InterPro" id="IPR000551">
    <property type="entry name" value="MerR-type_HTH_dom"/>
</dbReference>
<dbReference type="AlphaFoldDB" id="A0A8J2Y3E1"/>
<dbReference type="EMBL" id="BMGH01000001">
    <property type="protein sequence ID" value="GGD03127.1"/>
    <property type="molecule type" value="Genomic_DNA"/>
</dbReference>
<reference evidence="2" key="1">
    <citation type="journal article" date="2014" name="Int. J. Syst. Evol. Microbiol.">
        <title>Complete genome sequence of Corynebacterium casei LMG S-19264T (=DSM 44701T), isolated from a smear-ripened cheese.</title>
        <authorList>
            <consortium name="US DOE Joint Genome Institute (JGI-PGF)"/>
            <person name="Walter F."/>
            <person name="Albersmeier A."/>
            <person name="Kalinowski J."/>
            <person name="Ruckert C."/>
        </authorList>
    </citation>
    <scope>NUCLEOTIDE SEQUENCE</scope>
    <source>
        <strain evidence="2">CGMCC 1.12921</strain>
    </source>
</reference>
<dbReference type="Pfam" id="PF13411">
    <property type="entry name" value="MerR_1"/>
    <property type="match status" value="1"/>
</dbReference>
<evidence type="ECO:0000259" key="1">
    <source>
        <dbReference type="PROSITE" id="PS50937"/>
    </source>
</evidence>
<dbReference type="SMART" id="SM00422">
    <property type="entry name" value="HTH_MERR"/>
    <property type="match status" value="1"/>
</dbReference>
<dbReference type="Gene3D" id="1.10.1660.10">
    <property type="match status" value="1"/>
</dbReference>
<proteinExistence type="predicted"/>
<sequence>MAKAPDAFRTISEAAEQLDLPQHVLRHWEDVFGTIRPMRRAGGRRYYRSYDLELLNGVKTLLYKEQYTTKGVQKIFKDNGAQFVAEIGRRAFAGEEIEMKPAPADDEDGQDDAPARAIPAIREEDHVVISKETLRDLLRRLEAVQDNLDEATLAIDTIVALDES</sequence>
<accession>A0A8J2Y3E1</accession>
<evidence type="ECO:0000313" key="2">
    <source>
        <dbReference type="EMBL" id="GGD03127.1"/>
    </source>
</evidence>
<feature type="domain" description="HTH merR-type" evidence="1">
    <location>
        <begin position="10"/>
        <end position="78"/>
    </location>
</feature>
<dbReference type="Proteomes" id="UP000613582">
    <property type="component" value="Unassembled WGS sequence"/>
</dbReference>
<gene>
    <name evidence="2" type="ORF">GCM10011342_10160</name>
</gene>
<protein>
    <recommendedName>
        <fullName evidence="1">HTH merR-type domain-containing protein</fullName>
    </recommendedName>
</protein>
<dbReference type="GO" id="GO:0003677">
    <property type="term" value="F:DNA binding"/>
    <property type="evidence" value="ECO:0007669"/>
    <property type="project" value="InterPro"/>
</dbReference>
<dbReference type="PROSITE" id="PS50937">
    <property type="entry name" value="HTH_MERR_2"/>
    <property type="match status" value="1"/>
</dbReference>
<dbReference type="RefSeq" id="WP_188160190.1">
    <property type="nucleotide sequence ID" value="NZ_BMGH01000001.1"/>
</dbReference>
<dbReference type="SUPFAM" id="SSF46955">
    <property type="entry name" value="Putative DNA-binding domain"/>
    <property type="match status" value="1"/>
</dbReference>